<dbReference type="EC" id="2.1.1.-" evidence="3"/>
<gene>
    <name evidence="3" type="ORF">ACH4GP_13805</name>
</gene>
<protein>
    <submittedName>
        <fullName evidence="3">Class I SAM-dependent methyltransferase</fullName>
        <ecNumber evidence="3">2.1.1.-</ecNumber>
    </submittedName>
</protein>
<feature type="region of interest" description="Disordered" evidence="1">
    <location>
        <begin position="129"/>
        <end position="150"/>
    </location>
</feature>
<feature type="region of interest" description="Disordered" evidence="1">
    <location>
        <begin position="1"/>
        <end position="26"/>
    </location>
</feature>
<dbReference type="RefSeq" id="WP_397672549.1">
    <property type="nucleotide sequence ID" value="NZ_JBIRGH010000007.1"/>
</dbReference>
<evidence type="ECO:0000313" key="3">
    <source>
        <dbReference type="EMBL" id="MFH8585464.1"/>
    </source>
</evidence>
<dbReference type="InterPro" id="IPR013216">
    <property type="entry name" value="Methyltransf_11"/>
</dbReference>
<dbReference type="GO" id="GO:0032259">
    <property type="term" value="P:methylation"/>
    <property type="evidence" value="ECO:0007669"/>
    <property type="project" value="UniProtKB-KW"/>
</dbReference>
<dbReference type="PANTHER" id="PTHR43591">
    <property type="entry name" value="METHYLTRANSFERASE"/>
    <property type="match status" value="1"/>
</dbReference>
<keyword evidence="3" id="KW-0489">Methyltransferase</keyword>
<sequence>MTQRPSPAGAPGHQDPPDLPPPVAEAYGESDLSTVPVFAGGFINFGYWAGLPGIADRPLTEADRVRSEQDLYRLVLGTFDRPAGRTALEVGCGRGLGCALALREFGFGSVTGLDAHPDQIARARHANAALLGPPAGGPAPDDRTPSPAPVPRGLDFVRGTADRVPLPDGGTDFLYSVEAAQHFRELTGFAREAARLLRPDGRLTLTTFFARDRAAARALPELLPTYADGLDVPHVIDDAAATLTGAGLRDVRVTAIGDGVWAGYDRYMAQQPRFRDEWPRRFLTAYTSGLLDYYVITAGAARGR</sequence>
<evidence type="ECO:0000313" key="4">
    <source>
        <dbReference type="Proteomes" id="UP001610990"/>
    </source>
</evidence>
<dbReference type="Pfam" id="PF08241">
    <property type="entry name" value="Methyltransf_11"/>
    <property type="match status" value="1"/>
</dbReference>
<reference evidence="3 4" key="1">
    <citation type="submission" date="2024-10" db="EMBL/GenBank/DDBJ databases">
        <title>The Natural Products Discovery Center: Release of the First 8490 Sequenced Strains for Exploring Actinobacteria Biosynthetic Diversity.</title>
        <authorList>
            <person name="Kalkreuter E."/>
            <person name="Kautsar S.A."/>
            <person name="Yang D."/>
            <person name="Bader C.D."/>
            <person name="Teijaro C.N."/>
            <person name="Fluegel L."/>
            <person name="Davis C.M."/>
            <person name="Simpson J.R."/>
            <person name="Lauterbach L."/>
            <person name="Steele A.D."/>
            <person name="Gui C."/>
            <person name="Meng S."/>
            <person name="Li G."/>
            <person name="Viehrig K."/>
            <person name="Ye F."/>
            <person name="Su P."/>
            <person name="Kiefer A.F."/>
            <person name="Nichols A."/>
            <person name="Cepeda A.J."/>
            <person name="Yan W."/>
            <person name="Fan B."/>
            <person name="Jiang Y."/>
            <person name="Adhikari A."/>
            <person name="Zheng C.-J."/>
            <person name="Schuster L."/>
            <person name="Cowan T.M."/>
            <person name="Smanski M.J."/>
            <person name="Chevrette M.G."/>
            <person name="De Carvalho L.P.S."/>
            <person name="Shen B."/>
        </authorList>
    </citation>
    <scope>NUCLEOTIDE SEQUENCE [LARGE SCALE GENOMIC DNA]</scope>
    <source>
        <strain evidence="3 4">NPDC018013</strain>
    </source>
</reference>
<feature type="domain" description="Methyltransferase type 11" evidence="2">
    <location>
        <begin position="88"/>
        <end position="204"/>
    </location>
</feature>
<comment type="caution">
    <text evidence="3">The sequence shown here is derived from an EMBL/GenBank/DDBJ whole genome shotgun (WGS) entry which is preliminary data.</text>
</comment>
<evidence type="ECO:0000256" key="1">
    <source>
        <dbReference type="SAM" id="MobiDB-lite"/>
    </source>
</evidence>
<dbReference type="PANTHER" id="PTHR43591:SF81">
    <property type="entry name" value="MAGNESIUM PROTOPORPHYRIN IX METHYLTRANSFERASE, CHLOROPLASTIC-RELATED"/>
    <property type="match status" value="1"/>
</dbReference>
<name>A0ABW7RDM4_9ACTN</name>
<evidence type="ECO:0000259" key="2">
    <source>
        <dbReference type="Pfam" id="PF08241"/>
    </source>
</evidence>
<dbReference type="InterPro" id="IPR029063">
    <property type="entry name" value="SAM-dependent_MTases_sf"/>
</dbReference>
<dbReference type="Gene3D" id="3.40.50.150">
    <property type="entry name" value="Vaccinia Virus protein VP39"/>
    <property type="match status" value="1"/>
</dbReference>
<keyword evidence="3" id="KW-0808">Transferase</keyword>
<dbReference type="CDD" id="cd02440">
    <property type="entry name" value="AdoMet_MTases"/>
    <property type="match status" value="1"/>
</dbReference>
<organism evidence="3 4">
    <name type="scientific">Streptomyces celluloflavus</name>
    <dbReference type="NCBI Taxonomy" id="58344"/>
    <lineage>
        <taxon>Bacteria</taxon>
        <taxon>Bacillati</taxon>
        <taxon>Actinomycetota</taxon>
        <taxon>Actinomycetes</taxon>
        <taxon>Kitasatosporales</taxon>
        <taxon>Streptomycetaceae</taxon>
        <taxon>Streptomyces</taxon>
    </lineage>
</organism>
<dbReference type="SUPFAM" id="SSF53335">
    <property type="entry name" value="S-adenosyl-L-methionine-dependent methyltransferases"/>
    <property type="match status" value="1"/>
</dbReference>
<proteinExistence type="predicted"/>
<accession>A0ABW7RDM4</accession>
<dbReference type="Proteomes" id="UP001610990">
    <property type="component" value="Unassembled WGS sequence"/>
</dbReference>
<dbReference type="EMBL" id="JBIRGH010000007">
    <property type="protein sequence ID" value="MFH8585464.1"/>
    <property type="molecule type" value="Genomic_DNA"/>
</dbReference>
<dbReference type="GO" id="GO:0008168">
    <property type="term" value="F:methyltransferase activity"/>
    <property type="evidence" value="ECO:0007669"/>
    <property type="project" value="UniProtKB-KW"/>
</dbReference>
<keyword evidence="4" id="KW-1185">Reference proteome</keyword>